<dbReference type="EMBL" id="JBHRXI010000041">
    <property type="protein sequence ID" value="MFC3616111.1"/>
    <property type="molecule type" value="Genomic_DNA"/>
</dbReference>
<reference evidence="2" key="1">
    <citation type="journal article" date="2019" name="Int. J. Syst. Evol. Microbiol.">
        <title>The Global Catalogue of Microorganisms (GCM) 10K type strain sequencing project: providing services to taxonomists for standard genome sequencing and annotation.</title>
        <authorList>
            <consortium name="The Broad Institute Genomics Platform"/>
            <consortium name="The Broad Institute Genome Sequencing Center for Infectious Disease"/>
            <person name="Wu L."/>
            <person name="Ma J."/>
        </authorList>
    </citation>
    <scope>NUCLEOTIDE SEQUENCE [LARGE SCALE GENOMIC DNA]</scope>
    <source>
        <strain evidence="2">KCTC 42911</strain>
    </source>
</reference>
<dbReference type="RefSeq" id="WP_386737415.1">
    <property type="nucleotide sequence ID" value="NZ_JBHRXI010000041.1"/>
</dbReference>
<comment type="caution">
    <text evidence="1">The sequence shown here is derived from an EMBL/GenBank/DDBJ whole genome shotgun (WGS) entry which is preliminary data.</text>
</comment>
<evidence type="ECO:0000313" key="2">
    <source>
        <dbReference type="Proteomes" id="UP001595629"/>
    </source>
</evidence>
<protein>
    <submittedName>
        <fullName evidence="1">Uncharacterized protein</fullName>
    </submittedName>
</protein>
<evidence type="ECO:0000313" key="1">
    <source>
        <dbReference type="EMBL" id="MFC3616111.1"/>
    </source>
</evidence>
<accession>A0ABV7TKF4</accession>
<sequence length="119" mass="13478">MFDFPSTPSPLHVFVQDHFEAVQNASFLLGGPAWLKRTQRLIDAVSRTPHVTRKMRAEAQVLYELLTLEHVHDFDREEGWYFDQLDLEAPYIAEICVLTEALAEVIEAVGCVHGQAGRA</sequence>
<keyword evidence="2" id="KW-1185">Reference proteome</keyword>
<name>A0ABV7TKF4_9RHOB</name>
<proteinExistence type="predicted"/>
<gene>
    <name evidence="1" type="ORF">ACFORG_20390</name>
</gene>
<dbReference type="Proteomes" id="UP001595629">
    <property type="component" value="Unassembled WGS sequence"/>
</dbReference>
<organism evidence="1 2">
    <name type="scientific">Lutimaribacter marinistellae</name>
    <dbReference type="NCBI Taxonomy" id="1820329"/>
    <lineage>
        <taxon>Bacteria</taxon>
        <taxon>Pseudomonadati</taxon>
        <taxon>Pseudomonadota</taxon>
        <taxon>Alphaproteobacteria</taxon>
        <taxon>Rhodobacterales</taxon>
        <taxon>Roseobacteraceae</taxon>
        <taxon>Lutimaribacter</taxon>
    </lineage>
</organism>